<protein>
    <submittedName>
        <fullName evidence="2">2-(1,2-epoxy-1,2-dihydrophenyl)acetyl-CoA isomerase</fullName>
        <ecNumber evidence="2">5.3.3.18</ecNumber>
    </submittedName>
</protein>
<dbReference type="GO" id="GO:0016853">
    <property type="term" value="F:isomerase activity"/>
    <property type="evidence" value="ECO:0007669"/>
    <property type="project" value="UniProtKB-KW"/>
</dbReference>
<accession>A0A840QS38</accession>
<sequence>MTKSVLYEVHDSVAYLTLYRPEVKNALNETMHKELRESLIAAKEDDEVLVIILQGSKGAFCSGTDFNRFFNEDLSTFDYGAYLQRTYHPLIHLIESIEKPTVAFINGLAAGSGLSFTFACDFRVAERDAKMVLDFLDIGLFPDTGTSYYLPHIVGHAHAMHLALGDPISAEEAHHIHLIQDIGSPDRLIEKLKKVPHYVFSEMKKAMKSSFESSLEDVLYREVTVQRKAGKSDDHWERVTDIYERKNKQ</sequence>
<evidence type="ECO:0000313" key="3">
    <source>
        <dbReference type="Proteomes" id="UP000551878"/>
    </source>
</evidence>
<dbReference type="InterPro" id="IPR001753">
    <property type="entry name" value="Enoyl-CoA_hydra/iso"/>
</dbReference>
<dbReference type="EMBL" id="JACHHB010000010">
    <property type="protein sequence ID" value="MBB5174133.1"/>
    <property type="molecule type" value="Genomic_DNA"/>
</dbReference>
<comment type="similarity">
    <text evidence="1">Belongs to the enoyl-CoA hydratase/isomerase family.</text>
</comment>
<dbReference type="PANTHER" id="PTHR43802">
    <property type="entry name" value="ENOYL-COA HYDRATASE"/>
    <property type="match status" value="1"/>
</dbReference>
<dbReference type="InterPro" id="IPR029045">
    <property type="entry name" value="ClpP/crotonase-like_dom_sf"/>
</dbReference>
<dbReference type="InterPro" id="IPR014748">
    <property type="entry name" value="Enoyl-CoA_hydra_C"/>
</dbReference>
<keyword evidence="3" id="KW-1185">Reference proteome</keyword>
<evidence type="ECO:0000313" key="2">
    <source>
        <dbReference type="EMBL" id="MBB5174133.1"/>
    </source>
</evidence>
<gene>
    <name evidence="2" type="ORF">HNQ41_002327</name>
</gene>
<keyword evidence="2" id="KW-0413">Isomerase</keyword>
<dbReference type="SUPFAM" id="SSF52096">
    <property type="entry name" value="ClpP/crotonase"/>
    <property type="match status" value="1"/>
</dbReference>
<name>A0A840QS38_9BACI</name>
<dbReference type="Gene3D" id="3.90.226.10">
    <property type="entry name" value="2-enoyl-CoA Hydratase, Chain A, domain 1"/>
    <property type="match status" value="1"/>
</dbReference>
<comment type="caution">
    <text evidence="2">The sequence shown here is derived from an EMBL/GenBank/DDBJ whole genome shotgun (WGS) entry which is preliminary data.</text>
</comment>
<dbReference type="AlphaFoldDB" id="A0A840QS38"/>
<dbReference type="CDD" id="cd06558">
    <property type="entry name" value="crotonase-like"/>
    <property type="match status" value="1"/>
</dbReference>
<dbReference type="Gene3D" id="1.10.12.10">
    <property type="entry name" value="Lyase 2-enoyl-coa Hydratase, Chain A, domain 2"/>
    <property type="match status" value="1"/>
</dbReference>
<evidence type="ECO:0000256" key="1">
    <source>
        <dbReference type="ARBA" id="ARBA00005254"/>
    </source>
</evidence>
<dbReference type="RefSeq" id="WP_246421644.1">
    <property type="nucleotide sequence ID" value="NZ_JACHHB010000010.1"/>
</dbReference>
<dbReference type="EC" id="5.3.3.18" evidence="2"/>
<proteinExistence type="inferred from homology"/>
<dbReference type="Proteomes" id="UP000551878">
    <property type="component" value="Unassembled WGS sequence"/>
</dbReference>
<organism evidence="2 3">
    <name type="scientific">Texcoconibacillus texcoconensis</name>
    <dbReference type="NCBI Taxonomy" id="1095777"/>
    <lineage>
        <taxon>Bacteria</taxon>
        <taxon>Bacillati</taxon>
        <taxon>Bacillota</taxon>
        <taxon>Bacilli</taxon>
        <taxon>Bacillales</taxon>
        <taxon>Bacillaceae</taxon>
        <taxon>Texcoconibacillus</taxon>
    </lineage>
</organism>
<dbReference type="Pfam" id="PF00378">
    <property type="entry name" value="ECH_1"/>
    <property type="match status" value="1"/>
</dbReference>
<dbReference type="PANTHER" id="PTHR43802:SF1">
    <property type="entry name" value="IP11341P-RELATED"/>
    <property type="match status" value="1"/>
</dbReference>
<reference evidence="2 3" key="1">
    <citation type="submission" date="2020-08" db="EMBL/GenBank/DDBJ databases">
        <title>Genomic Encyclopedia of Type Strains, Phase IV (KMG-IV): sequencing the most valuable type-strain genomes for metagenomic binning, comparative biology and taxonomic classification.</title>
        <authorList>
            <person name="Goeker M."/>
        </authorList>
    </citation>
    <scope>NUCLEOTIDE SEQUENCE [LARGE SCALE GENOMIC DNA]</scope>
    <source>
        <strain evidence="2 3">DSM 24696</strain>
    </source>
</reference>